<dbReference type="Pfam" id="PF04815">
    <property type="entry name" value="Sec23_helical"/>
    <property type="match status" value="1"/>
</dbReference>
<evidence type="ECO:0000259" key="2">
    <source>
        <dbReference type="Pfam" id="PF04811"/>
    </source>
</evidence>
<proteinExistence type="predicted"/>
<dbReference type="GO" id="GO:0090110">
    <property type="term" value="P:COPII-coated vesicle cargo loading"/>
    <property type="evidence" value="ECO:0007669"/>
    <property type="project" value="TreeGrafter"/>
</dbReference>
<dbReference type="EMBL" id="GIBP01000966">
    <property type="protein sequence ID" value="NDV29935.1"/>
    <property type="molecule type" value="Transcribed_RNA"/>
</dbReference>
<feature type="domain" description="Sec23/Sec24 trunk" evidence="2">
    <location>
        <begin position="58"/>
        <end position="289"/>
    </location>
</feature>
<dbReference type="GO" id="GO:0070971">
    <property type="term" value="C:endoplasmic reticulum exit site"/>
    <property type="evidence" value="ECO:0007669"/>
    <property type="project" value="TreeGrafter"/>
</dbReference>
<dbReference type="InterPro" id="IPR012990">
    <property type="entry name" value="Beta-sandwich_Sec23_24"/>
</dbReference>
<dbReference type="Pfam" id="PF00626">
    <property type="entry name" value="Gelsolin"/>
    <property type="match status" value="1"/>
</dbReference>
<dbReference type="SUPFAM" id="SSF82919">
    <property type="entry name" value="Zn-finger domain of Sec23/24"/>
    <property type="match status" value="1"/>
</dbReference>
<dbReference type="SUPFAM" id="SSF81811">
    <property type="entry name" value="Helical domain of Sec23/24"/>
    <property type="match status" value="1"/>
</dbReference>
<protein>
    <submittedName>
        <fullName evidence="5">Uncharacterized protein</fullName>
    </submittedName>
</protein>
<accession>A0A6B2KZA1</accession>
<feature type="domain" description="Gelsolin-like" evidence="1">
    <location>
        <begin position="532"/>
        <end position="570"/>
    </location>
</feature>
<dbReference type="GO" id="GO:0030127">
    <property type="term" value="C:COPII vesicle coat"/>
    <property type="evidence" value="ECO:0007669"/>
    <property type="project" value="InterPro"/>
</dbReference>
<dbReference type="InterPro" id="IPR036174">
    <property type="entry name" value="Znf_Sec23_Sec24_sf"/>
</dbReference>
<evidence type="ECO:0000259" key="4">
    <source>
        <dbReference type="Pfam" id="PF08033"/>
    </source>
</evidence>
<dbReference type="InterPro" id="IPR050550">
    <property type="entry name" value="SEC23_SEC24_subfamily"/>
</dbReference>
<dbReference type="Gene3D" id="3.40.20.10">
    <property type="entry name" value="Severin"/>
    <property type="match status" value="1"/>
</dbReference>
<dbReference type="InterPro" id="IPR006896">
    <property type="entry name" value="Sec23/24_trunk_dom"/>
</dbReference>
<dbReference type="InterPro" id="IPR036180">
    <property type="entry name" value="Gelsolin-like_dom_sf"/>
</dbReference>
<dbReference type="GO" id="GO:0006886">
    <property type="term" value="P:intracellular protein transport"/>
    <property type="evidence" value="ECO:0007669"/>
    <property type="project" value="InterPro"/>
</dbReference>
<sequence>MTISNGSYKCPFCGCFNDLSPNPSLPFLDTPMSELQHPSYEYNVSSISSFKHLEVEAPCIIFLMETTQRTLGNGLVSSWMMSIERILPTLFGDSPVRFGFITFDSQITFYNLCNSLSMPSMHVVSDPEHSFSPLDGSQFLLRYRESQLNLSRLLKCLPDILKDTPATDSCLGAALRITPKLLKNGGKVIVFMSSMPNIGPGILQKRNHYVPLDSTQEILLNKPQNEYYSKLSVALAKNSISVDLFVASPSYVDLSSLSPLCKNTGGQLYYYPSYSSYYQEQLYRELFRNLSREYGYDAIMRMRCGQGFVIKAEHGHCIKFTDTEMSLAQVHSDSTFLIEFNYEDSLDPSTKFTPFQIALLYTNTNGQRMLRIHNLSLYICNNMFKIYKGADLDVTLSYLTWEAIQQIVEAELKMPKIRKKVISRAVAILASYKKYCAKVLKDGQLLLPEALKYLPIYCLGLCKTPLLGPLRAGTLHHTLADTRQYYLLLYGNLPLSDQSVLYYPLLFEIHRMMFTEKLGTTREENDCIIFPGQVRLTRSSLEEDGIYLLDCLHHLYLWIGKKVSPLILEQLLPPEMLQSDDEFVVPCMETDLSRRLFALLDSRRMKRILSPDLHLIKQGSNLEQKLLKYLFEDGNPSGSDVKDFDYYNFLCYVHKQIQSLLDSN</sequence>
<organism evidence="5">
    <name type="scientific">Arcella intermedia</name>
    <dbReference type="NCBI Taxonomy" id="1963864"/>
    <lineage>
        <taxon>Eukaryota</taxon>
        <taxon>Amoebozoa</taxon>
        <taxon>Tubulinea</taxon>
        <taxon>Elardia</taxon>
        <taxon>Arcellinida</taxon>
        <taxon>Sphaerothecina</taxon>
        <taxon>Arcellidae</taxon>
        <taxon>Arcella</taxon>
    </lineage>
</organism>
<dbReference type="Gene3D" id="2.60.40.1670">
    <property type="entry name" value="beta-sandwich domain of Sec23/24"/>
    <property type="match status" value="1"/>
</dbReference>
<name>A0A6B2KZA1_9EUKA</name>
<dbReference type="Gene3D" id="2.30.30.380">
    <property type="entry name" value="Zn-finger domain of Sec23/24"/>
    <property type="match status" value="1"/>
</dbReference>
<dbReference type="InterPro" id="IPR006900">
    <property type="entry name" value="Sec23/24_helical_dom"/>
</dbReference>
<dbReference type="AlphaFoldDB" id="A0A6B2KZA1"/>
<dbReference type="GO" id="GO:0008270">
    <property type="term" value="F:zinc ion binding"/>
    <property type="evidence" value="ECO:0007669"/>
    <property type="project" value="InterPro"/>
</dbReference>
<dbReference type="SUPFAM" id="SSF81995">
    <property type="entry name" value="beta-sandwich domain of Sec23/24"/>
    <property type="match status" value="1"/>
</dbReference>
<reference evidence="5" key="1">
    <citation type="journal article" date="2020" name="J. Eukaryot. Microbiol.">
        <title>De novo Sequencing, Assembly and Annotation of the Transcriptome for the Free-Living Testate Amoeba Arcella intermedia.</title>
        <authorList>
            <person name="Ribeiro G.M."/>
            <person name="Porfirio-Sousa A.L."/>
            <person name="Maurer-Alcala X.X."/>
            <person name="Katz L.A."/>
            <person name="Lahr D.J.G."/>
        </authorList>
    </citation>
    <scope>NUCLEOTIDE SEQUENCE</scope>
</reference>
<evidence type="ECO:0000259" key="3">
    <source>
        <dbReference type="Pfam" id="PF04815"/>
    </source>
</evidence>
<dbReference type="InterPro" id="IPR036175">
    <property type="entry name" value="Sec23/24_helical_dom_sf"/>
</dbReference>
<dbReference type="GO" id="GO:0000149">
    <property type="term" value="F:SNARE binding"/>
    <property type="evidence" value="ECO:0007669"/>
    <property type="project" value="TreeGrafter"/>
</dbReference>
<dbReference type="Pfam" id="PF08033">
    <property type="entry name" value="Sec23_BS"/>
    <property type="match status" value="1"/>
</dbReference>
<dbReference type="SUPFAM" id="SSF53300">
    <property type="entry name" value="vWA-like"/>
    <property type="match status" value="1"/>
</dbReference>
<dbReference type="Gene3D" id="1.20.120.730">
    <property type="entry name" value="Sec23/Sec24 helical domain"/>
    <property type="match status" value="1"/>
</dbReference>
<feature type="domain" description="Sec23/Sec24 helical" evidence="3">
    <location>
        <begin position="391"/>
        <end position="496"/>
    </location>
</feature>
<dbReference type="PANTHER" id="PTHR13803">
    <property type="entry name" value="SEC24-RELATED PROTEIN"/>
    <property type="match status" value="1"/>
</dbReference>
<feature type="domain" description="Sec23/Sec24 beta-sandwich" evidence="4">
    <location>
        <begin position="295"/>
        <end position="378"/>
    </location>
</feature>
<evidence type="ECO:0000313" key="5">
    <source>
        <dbReference type="EMBL" id="NDV29935.1"/>
    </source>
</evidence>
<dbReference type="Pfam" id="PF04811">
    <property type="entry name" value="Sec23_trunk"/>
    <property type="match status" value="1"/>
</dbReference>
<dbReference type="InterPro" id="IPR007123">
    <property type="entry name" value="Gelsolin-like_dom"/>
</dbReference>
<evidence type="ECO:0000259" key="1">
    <source>
        <dbReference type="Pfam" id="PF00626"/>
    </source>
</evidence>
<dbReference type="Gene3D" id="3.40.50.410">
    <property type="entry name" value="von Willebrand factor, type A domain"/>
    <property type="match status" value="1"/>
</dbReference>
<dbReference type="InterPro" id="IPR029006">
    <property type="entry name" value="ADF-H/Gelsolin-like_dom_sf"/>
</dbReference>
<dbReference type="InterPro" id="IPR036465">
    <property type="entry name" value="vWFA_dom_sf"/>
</dbReference>
<dbReference type="SUPFAM" id="SSF82754">
    <property type="entry name" value="C-terminal, gelsolin-like domain of Sec23/24"/>
    <property type="match status" value="1"/>
</dbReference>